<dbReference type="PROSITE" id="PS51318">
    <property type="entry name" value="TAT"/>
    <property type="match status" value="1"/>
</dbReference>
<dbReference type="EMBL" id="KK103944">
    <property type="protein sequence ID" value="KIY94691.1"/>
    <property type="molecule type" value="Genomic_DNA"/>
</dbReference>
<name>A0A0D2LZ84_9CHLO</name>
<organism evidence="2 3">
    <name type="scientific">Monoraphidium neglectum</name>
    <dbReference type="NCBI Taxonomy" id="145388"/>
    <lineage>
        <taxon>Eukaryota</taxon>
        <taxon>Viridiplantae</taxon>
        <taxon>Chlorophyta</taxon>
        <taxon>core chlorophytes</taxon>
        <taxon>Chlorophyceae</taxon>
        <taxon>CS clade</taxon>
        <taxon>Sphaeropleales</taxon>
        <taxon>Selenastraceae</taxon>
        <taxon>Monoraphidium</taxon>
    </lineage>
</organism>
<dbReference type="KEGG" id="mng:MNEG_13270"/>
<dbReference type="GeneID" id="25730716"/>
<gene>
    <name evidence="2" type="ORF">MNEG_13270</name>
</gene>
<dbReference type="Proteomes" id="UP000054498">
    <property type="component" value="Unassembled WGS sequence"/>
</dbReference>
<reference evidence="2 3" key="1">
    <citation type="journal article" date="2013" name="BMC Genomics">
        <title>Reconstruction of the lipid metabolism for the microalga Monoraphidium neglectum from its genome sequence reveals characteristics suitable for biofuel production.</title>
        <authorList>
            <person name="Bogen C."/>
            <person name="Al-Dilaimi A."/>
            <person name="Albersmeier A."/>
            <person name="Wichmann J."/>
            <person name="Grundmann M."/>
            <person name="Rupp O."/>
            <person name="Lauersen K.J."/>
            <person name="Blifernez-Klassen O."/>
            <person name="Kalinowski J."/>
            <person name="Goesmann A."/>
            <person name="Mussgnug J.H."/>
            <person name="Kruse O."/>
        </authorList>
    </citation>
    <scope>NUCLEOTIDE SEQUENCE [LARGE SCALE GENOMIC DNA]</scope>
    <source>
        <strain evidence="2 3">SAG 48.87</strain>
    </source>
</reference>
<keyword evidence="3" id="KW-1185">Reference proteome</keyword>
<protein>
    <submittedName>
        <fullName evidence="2">Uncharacterized protein</fullName>
    </submittedName>
</protein>
<sequence>MKASSDSKIQLSPVQAKASAQAFTAGLAAASGRPARPPPPAAAAGAPQAKPAPSRRLLLQGGAAGAAGVKALTPGQAYAQLVSGAAALASASVAAAPLNAPPVPAGDAGVCVAAALRRAGMMGGLRVPLGCSGVPRPAEVRGAFEVGT</sequence>
<feature type="compositionally biased region" description="Low complexity" evidence="1">
    <location>
        <begin position="42"/>
        <end position="52"/>
    </location>
</feature>
<feature type="region of interest" description="Disordered" evidence="1">
    <location>
        <begin position="27"/>
        <end position="54"/>
    </location>
</feature>
<dbReference type="AlphaFoldDB" id="A0A0D2LZ84"/>
<evidence type="ECO:0000313" key="3">
    <source>
        <dbReference type="Proteomes" id="UP000054498"/>
    </source>
</evidence>
<dbReference type="InterPro" id="IPR006311">
    <property type="entry name" value="TAT_signal"/>
</dbReference>
<proteinExistence type="predicted"/>
<evidence type="ECO:0000256" key="1">
    <source>
        <dbReference type="SAM" id="MobiDB-lite"/>
    </source>
</evidence>
<dbReference type="RefSeq" id="XP_013893711.1">
    <property type="nucleotide sequence ID" value="XM_014038257.1"/>
</dbReference>
<accession>A0A0D2LZ84</accession>
<evidence type="ECO:0000313" key="2">
    <source>
        <dbReference type="EMBL" id="KIY94691.1"/>
    </source>
</evidence>